<dbReference type="EMBL" id="UINC01003120">
    <property type="protein sequence ID" value="SVA03522.1"/>
    <property type="molecule type" value="Genomic_DNA"/>
</dbReference>
<accession>A0A381SHF6</accession>
<gene>
    <name evidence="1" type="ORF">METZ01_LOCUS56376</name>
</gene>
<protein>
    <submittedName>
        <fullName evidence="1">Uncharacterized protein</fullName>
    </submittedName>
</protein>
<evidence type="ECO:0000313" key="1">
    <source>
        <dbReference type="EMBL" id="SVA03522.1"/>
    </source>
</evidence>
<reference evidence="1" key="1">
    <citation type="submission" date="2018-05" db="EMBL/GenBank/DDBJ databases">
        <authorList>
            <person name="Lanie J.A."/>
            <person name="Ng W.-L."/>
            <person name="Kazmierczak K.M."/>
            <person name="Andrzejewski T.M."/>
            <person name="Davidsen T.M."/>
            <person name="Wayne K.J."/>
            <person name="Tettelin H."/>
            <person name="Glass J.I."/>
            <person name="Rusch D."/>
            <person name="Podicherti R."/>
            <person name="Tsui H.-C.T."/>
            <person name="Winkler M.E."/>
        </authorList>
    </citation>
    <scope>NUCLEOTIDE SEQUENCE</scope>
</reference>
<organism evidence="1">
    <name type="scientific">marine metagenome</name>
    <dbReference type="NCBI Taxonomy" id="408172"/>
    <lineage>
        <taxon>unclassified sequences</taxon>
        <taxon>metagenomes</taxon>
        <taxon>ecological metagenomes</taxon>
    </lineage>
</organism>
<name>A0A381SHF6_9ZZZZ</name>
<proteinExistence type="predicted"/>
<dbReference type="AlphaFoldDB" id="A0A381SHF6"/>
<sequence>MQYTLAPNRIKYLRFSSSKNDISCIQIVENCFWKPRFSPAFGEATQEKRYKTIYGSSWFLQDETQINSGEGGIRTLGTRERTHAFQACSLSHSDTSPSIFL</sequence>